<accession>A0A5C7J8A0</accession>
<reference evidence="1 2" key="1">
    <citation type="submission" date="2018-09" db="EMBL/GenBank/DDBJ databases">
        <title>Metagenome Assembled Genomes from an Advanced Water Purification Facility.</title>
        <authorList>
            <person name="Stamps B.W."/>
            <person name="Spear J.R."/>
        </authorList>
    </citation>
    <scope>NUCLEOTIDE SEQUENCE [LARGE SCALE GENOMIC DNA]</scope>
    <source>
        <strain evidence="1">Bin_63_2</strain>
    </source>
</reference>
<evidence type="ECO:0000313" key="2">
    <source>
        <dbReference type="Proteomes" id="UP000321026"/>
    </source>
</evidence>
<evidence type="ECO:0000313" key="1">
    <source>
        <dbReference type="EMBL" id="TXG76776.1"/>
    </source>
</evidence>
<sequence>MGGLSFVPYDGSRFTINGGGSFALPGVFGLLETTAASDTFDSDIYVGSILFRALEVQLRNSGQTKVIVNQPNIDIDFQVNYDLGTSFFVQGSDGQIQILDGSATTPALSFLNDSDTGIHYVGTNQFSLDAGGVSRVQVSSLETVVNPGKVASGDFKVHGDTVDSLIFTDASADTLSFGVGFTTPGDMEVTDSTKGVVLESPDGSRWRITVDDLGILTTTEI</sequence>
<name>A0A5C7J8A0_9BACT</name>
<dbReference type="AlphaFoldDB" id="A0A5C7J8A0"/>
<dbReference type="EMBL" id="SSDS01000064">
    <property type="protein sequence ID" value="TXG76776.1"/>
    <property type="molecule type" value="Genomic_DNA"/>
</dbReference>
<protein>
    <submittedName>
        <fullName evidence="1">Uncharacterized protein</fullName>
    </submittedName>
</protein>
<dbReference type="Proteomes" id="UP000321026">
    <property type="component" value="Unassembled WGS sequence"/>
</dbReference>
<comment type="caution">
    <text evidence="1">The sequence shown here is derived from an EMBL/GenBank/DDBJ whole genome shotgun (WGS) entry which is preliminary data.</text>
</comment>
<organism evidence="1 2">
    <name type="scientific">Candidatus Dojkabacteria bacterium</name>
    <dbReference type="NCBI Taxonomy" id="2099670"/>
    <lineage>
        <taxon>Bacteria</taxon>
        <taxon>Candidatus Dojkabacteria</taxon>
    </lineage>
</organism>
<gene>
    <name evidence="1" type="ORF">E6Q11_04040</name>
</gene>
<proteinExistence type="predicted"/>